<dbReference type="InterPro" id="IPR036866">
    <property type="entry name" value="RibonucZ/Hydroxyglut_hydro"/>
</dbReference>
<dbReference type="Proteomes" id="UP000249447">
    <property type="component" value="Chromosome"/>
</dbReference>
<dbReference type="SUPFAM" id="SSF56281">
    <property type="entry name" value="Metallo-hydrolase/oxidoreductase"/>
    <property type="match status" value="1"/>
</dbReference>
<dbReference type="SMART" id="SM01027">
    <property type="entry name" value="Beta-Casp"/>
    <property type="match status" value="1"/>
</dbReference>
<dbReference type="RefSeq" id="WP_111265927.1">
    <property type="nucleotide sequence ID" value="NZ_CP029843.1"/>
</dbReference>
<dbReference type="AlphaFoldDB" id="A0A2U9T5A4"/>
<keyword evidence="1" id="KW-0378">Hydrolase</keyword>
<feature type="domain" description="Beta-Casp" evidence="3">
    <location>
        <begin position="248"/>
        <end position="373"/>
    </location>
</feature>
<dbReference type="Gene3D" id="3.60.15.10">
    <property type="entry name" value="Ribonuclease Z/Hydroxyacylglutathione hydrolase-like"/>
    <property type="match status" value="1"/>
</dbReference>
<dbReference type="Pfam" id="PF07521">
    <property type="entry name" value="RMMBL"/>
    <property type="match status" value="1"/>
</dbReference>
<dbReference type="CDD" id="cd16295">
    <property type="entry name" value="TTHA0252-CPSF-like_MBL-fold"/>
    <property type="match status" value="1"/>
</dbReference>
<keyword evidence="5" id="KW-1185">Reference proteome</keyword>
<feature type="domain" description="Metallo-beta-lactamase" evidence="2">
    <location>
        <begin position="13"/>
        <end position="228"/>
    </location>
</feature>
<organism evidence="4 5">
    <name type="scientific">Marilutibacter maris</name>
    <dbReference type="NCBI Taxonomy" id="1605891"/>
    <lineage>
        <taxon>Bacteria</taxon>
        <taxon>Pseudomonadati</taxon>
        <taxon>Pseudomonadota</taxon>
        <taxon>Gammaproteobacteria</taxon>
        <taxon>Lysobacterales</taxon>
        <taxon>Lysobacteraceae</taxon>
        <taxon>Marilutibacter</taxon>
    </lineage>
</organism>
<dbReference type="GO" id="GO:0016787">
    <property type="term" value="F:hydrolase activity"/>
    <property type="evidence" value="ECO:0007669"/>
    <property type="project" value="UniProtKB-KW"/>
</dbReference>
<dbReference type="Pfam" id="PF10996">
    <property type="entry name" value="Beta-Casp"/>
    <property type="match status" value="1"/>
</dbReference>
<dbReference type="EMBL" id="CP029843">
    <property type="protein sequence ID" value="AWV06782.1"/>
    <property type="molecule type" value="Genomic_DNA"/>
</dbReference>
<dbReference type="InterPro" id="IPR050698">
    <property type="entry name" value="MBL"/>
</dbReference>
<dbReference type="SMART" id="SM00849">
    <property type="entry name" value="Lactamase_B"/>
    <property type="match status" value="1"/>
</dbReference>
<dbReference type="Gene3D" id="3.40.50.10890">
    <property type="match status" value="1"/>
</dbReference>
<dbReference type="InterPro" id="IPR011108">
    <property type="entry name" value="RMMBL"/>
</dbReference>
<proteinExistence type="predicted"/>
<dbReference type="KEGG" id="lmb:C9I47_1065"/>
<dbReference type="InterPro" id="IPR022712">
    <property type="entry name" value="Beta_Casp"/>
</dbReference>
<dbReference type="InterPro" id="IPR001279">
    <property type="entry name" value="Metallo-B-lactamas"/>
</dbReference>
<accession>A0A2U9T5A4</accession>
<evidence type="ECO:0000259" key="2">
    <source>
        <dbReference type="SMART" id="SM00849"/>
    </source>
</evidence>
<dbReference type="OrthoDB" id="9803916at2"/>
<evidence type="ECO:0000313" key="5">
    <source>
        <dbReference type="Proteomes" id="UP000249447"/>
    </source>
</evidence>
<dbReference type="PANTHER" id="PTHR11203">
    <property type="entry name" value="CLEAVAGE AND POLYADENYLATION SPECIFICITY FACTOR FAMILY MEMBER"/>
    <property type="match status" value="1"/>
</dbReference>
<dbReference type="Pfam" id="PF00753">
    <property type="entry name" value="Lactamase_B"/>
    <property type="match status" value="1"/>
</dbReference>
<evidence type="ECO:0000259" key="3">
    <source>
        <dbReference type="SMART" id="SM01027"/>
    </source>
</evidence>
<dbReference type="GO" id="GO:0004521">
    <property type="term" value="F:RNA endonuclease activity"/>
    <property type="evidence" value="ECO:0007669"/>
    <property type="project" value="TreeGrafter"/>
</dbReference>
<name>A0A2U9T5A4_9GAMM</name>
<sequence>MRVRFHGAAGEVTGSMHELDVAGHRLLLDCGMIQGSPTAEARNADAFGFEPGAIDALILSHAHIDHVGRVPLLVRRGFRGPILAQAATADLLPIMLLDAASIAEGEAERFNRRRRRGEPEAVPLFSRADVEAALELLRPLDYDSPEEILPGVELTLREAGHILGSSVLELRAQGRTLVYSGDLGPRGAPILRDPAAIAQADLVLMESTYGDRDHRDRPATVTEIGEILDAAWRDGGNVMIPAFAVGRTQELLYWFARHWDRWNMERWRIFLDSPMAARVSAVYQRHQELFDARARETWAAPIAPLRLPNLHFTASAEESMAINRIRSGAIIVAGSGMATAGRIVHHLKHNLGRREAHVMFVGYQAEGTLGRRLVDRARWVRIHGRDYRVNAQIHTVGGLSAHAGQQALIDWFARIGPPLGPAGTHPSLALVHGEERAREALAGELGQRLGVSAHLPLPGDSLAL</sequence>
<evidence type="ECO:0000256" key="1">
    <source>
        <dbReference type="ARBA" id="ARBA00022801"/>
    </source>
</evidence>
<reference evidence="4 5" key="1">
    <citation type="submission" date="2018-05" db="EMBL/GenBank/DDBJ databases">
        <title>The complete genome of Lysobacter maris HZ9B, a marine bacterium antagonistic against terrestrial plant pathogens.</title>
        <authorList>
            <person name="Zhang X.-Q."/>
        </authorList>
    </citation>
    <scope>NUCLEOTIDE SEQUENCE [LARGE SCALE GENOMIC DNA]</scope>
    <source>
        <strain evidence="4 5">HZ9B</strain>
    </source>
</reference>
<protein>
    <submittedName>
        <fullName evidence="4">Beta-lactamase</fullName>
    </submittedName>
</protein>
<gene>
    <name evidence="4" type="ORF">C9I47_1065</name>
</gene>
<evidence type="ECO:0000313" key="4">
    <source>
        <dbReference type="EMBL" id="AWV06782.1"/>
    </source>
</evidence>
<dbReference type="PANTHER" id="PTHR11203:SF37">
    <property type="entry name" value="INTEGRATOR COMPLEX SUBUNIT 11"/>
    <property type="match status" value="1"/>
</dbReference>